<dbReference type="VEuPathDB" id="ToxoDB:ETH_00032385"/>
<evidence type="ECO:0000313" key="4">
    <source>
        <dbReference type="Proteomes" id="UP000030747"/>
    </source>
</evidence>
<feature type="non-terminal residue" evidence="3">
    <location>
        <position position="165"/>
    </location>
</feature>
<accession>U6LBL6</accession>
<gene>
    <name evidence="3" type="ORF">ETH_00032385</name>
</gene>
<dbReference type="AlphaFoldDB" id="U6LBL6"/>
<reference evidence="3" key="2">
    <citation type="submission" date="2013-10" db="EMBL/GenBank/DDBJ databases">
        <authorList>
            <person name="Aslett M."/>
        </authorList>
    </citation>
    <scope>NUCLEOTIDE SEQUENCE [LARGE SCALE GENOMIC DNA]</scope>
    <source>
        <strain evidence="3">Houghton</strain>
    </source>
</reference>
<reference evidence="3" key="1">
    <citation type="submission" date="2013-10" db="EMBL/GenBank/DDBJ databases">
        <title>Genomic analysis of the causative agents of coccidiosis in chickens.</title>
        <authorList>
            <person name="Reid A.J."/>
            <person name="Blake D."/>
            <person name="Billington K."/>
            <person name="Browne H."/>
            <person name="Dunn M."/>
            <person name="Hung S."/>
            <person name="Kawahara F."/>
            <person name="Miranda-Saavedra D."/>
            <person name="Mourier T."/>
            <person name="Nagra H."/>
            <person name="Otto T.D."/>
            <person name="Rawlings N."/>
            <person name="Sanchez A."/>
            <person name="Sanders M."/>
            <person name="Subramaniam C."/>
            <person name="Tay Y."/>
            <person name="Dear P."/>
            <person name="Doerig C."/>
            <person name="Gruber A."/>
            <person name="Parkinson J."/>
            <person name="Shirley M."/>
            <person name="Wan K.L."/>
            <person name="Berriman M."/>
            <person name="Tomley F."/>
            <person name="Pain A."/>
        </authorList>
    </citation>
    <scope>NUCLEOTIDE SEQUENCE [LARGE SCALE GENOMIC DNA]</scope>
    <source>
        <strain evidence="3">Houghton</strain>
    </source>
</reference>
<feature type="non-terminal residue" evidence="3">
    <location>
        <position position="1"/>
    </location>
</feature>
<keyword evidence="1" id="KW-0175">Coiled coil</keyword>
<organism evidence="3 4">
    <name type="scientific">Eimeria tenella</name>
    <name type="common">Coccidian parasite</name>
    <dbReference type="NCBI Taxonomy" id="5802"/>
    <lineage>
        <taxon>Eukaryota</taxon>
        <taxon>Sar</taxon>
        <taxon>Alveolata</taxon>
        <taxon>Apicomplexa</taxon>
        <taxon>Conoidasida</taxon>
        <taxon>Coccidia</taxon>
        <taxon>Eucoccidiorida</taxon>
        <taxon>Eimeriorina</taxon>
        <taxon>Eimeriidae</taxon>
        <taxon>Eimeria</taxon>
    </lineage>
</organism>
<proteinExistence type="predicted"/>
<dbReference type="RefSeq" id="XP_013235902.1">
    <property type="nucleotide sequence ID" value="XM_013380448.1"/>
</dbReference>
<feature type="coiled-coil region" evidence="1">
    <location>
        <begin position="3"/>
        <end position="33"/>
    </location>
</feature>
<evidence type="ECO:0000313" key="3">
    <source>
        <dbReference type="EMBL" id="CDJ45155.1"/>
    </source>
</evidence>
<dbReference type="GeneID" id="25255543"/>
<dbReference type="Proteomes" id="UP000030747">
    <property type="component" value="Unassembled WGS sequence"/>
</dbReference>
<name>U6LBL6_EIMTE</name>
<keyword evidence="4" id="KW-1185">Reference proteome</keyword>
<feature type="compositionally biased region" description="Basic and acidic residues" evidence="2">
    <location>
        <begin position="155"/>
        <end position="165"/>
    </location>
</feature>
<feature type="region of interest" description="Disordered" evidence="2">
    <location>
        <begin position="142"/>
        <end position="165"/>
    </location>
</feature>
<dbReference type="EMBL" id="HG678057">
    <property type="protein sequence ID" value="CDJ45155.1"/>
    <property type="molecule type" value="Genomic_DNA"/>
</dbReference>
<protein>
    <submittedName>
        <fullName evidence="3">Uncharacterized protein</fullName>
    </submittedName>
</protein>
<sequence>HSYRLLAAAAAGLQQQLQQQQQQKELQQQLQQQVTWCLCPLSIPLFRDDERCPRAFKEAVHRTLPRRPQRLLRGPRRRLQLLQLARCREAGQGERFARRTLPRRPQRLLRGPRRRLQLLQLARLLRRPSRHFLRGRHFRGFSAFPPGLPQQPPGDDFRAGHVAPE</sequence>
<evidence type="ECO:0000256" key="2">
    <source>
        <dbReference type="SAM" id="MobiDB-lite"/>
    </source>
</evidence>
<evidence type="ECO:0000256" key="1">
    <source>
        <dbReference type="SAM" id="Coils"/>
    </source>
</evidence>